<keyword evidence="2 6" id="KW-0812">Transmembrane</keyword>
<evidence type="ECO:0000256" key="2">
    <source>
        <dbReference type="ARBA" id="ARBA00022692"/>
    </source>
</evidence>
<feature type="transmembrane region" description="Helical" evidence="6">
    <location>
        <begin position="183"/>
        <end position="209"/>
    </location>
</feature>
<proteinExistence type="inferred from homology"/>
<reference evidence="8 9" key="1">
    <citation type="submission" date="2018-02" db="EMBL/GenBank/DDBJ databases">
        <title>The genomes of Aspergillus section Nigri reveals drivers in fungal speciation.</title>
        <authorList>
            <consortium name="DOE Joint Genome Institute"/>
            <person name="Vesth T.C."/>
            <person name="Nybo J."/>
            <person name="Theobald S."/>
            <person name="Brandl J."/>
            <person name="Frisvad J.C."/>
            <person name="Nielsen K.F."/>
            <person name="Lyhne E.K."/>
            <person name="Kogle M.E."/>
            <person name="Kuo A."/>
            <person name="Riley R."/>
            <person name="Clum A."/>
            <person name="Nolan M."/>
            <person name="Lipzen A."/>
            <person name="Salamov A."/>
            <person name="Henrissat B."/>
            <person name="Wiebenga A."/>
            <person name="De vries R.P."/>
            <person name="Grigoriev I.V."/>
            <person name="Mortensen U.H."/>
            <person name="Andersen M.R."/>
            <person name="Baker S.E."/>
        </authorList>
    </citation>
    <scope>NUCLEOTIDE SEQUENCE [LARGE SCALE GENOMIC DNA]</scope>
    <source>
        <strain evidence="8 9">CBS 101889</strain>
    </source>
</reference>
<evidence type="ECO:0000259" key="7">
    <source>
        <dbReference type="Pfam" id="PF20684"/>
    </source>
</evidence>
<dbReference type="InterPro" id="IPR049326">
    <property type="entry name" value="Rhodopsin_dom_fungi"/>
</dbReference>
<organism evidence="8 9">
    <name type="scientific">Aspergillus homomorphus (strain CBS 101889)</name>
    <dbReference type="NCBI Taxonomy" id="1450537"/>
    <lineage>
        <taxon>Eukaryota</taxon>
        <taxon>Fungi</taxon>
        <taxon>Dikarya</taxon>
        <taxon>Ascomycota</taxon>
        <taxon>Pezizomycotina</taxon>
        <taxon>Eurotiomycetes</taxon>
        <taxon>Eurotiomycetidae</taxon>
        <taxon>Eurotiales</taxon>
        <taxon>Aspergillaceae</taxon>
        <taxon>Aspergillus</taxon>
        <taxon>Aspergillus subgen. Circumdati</taxon>
    </lineage>
</organism>
<keyword evidence="3 6" id="KW-1133">Transmembrane helix</keyword>
<sequence length="346" mass="38203">MDLCAIPAASPPPGHTPNLIDPPSLAGTTVVVTTSLITWATLFIAARLYTRFGNLSSADCDSDFAAIALVLSAGYNGRVLAMLQYARHQWDIPACWFDATYMKILYAQGALMGPVIFFAKASILLLYQQIFPLEKPMKLAIRLGLVATFVIYWPHVALESYFCAPHVGETWTDLLITRRPEKMIFWGILQGTLAVMDLCILILPLPRLWTLQLSRPKRLQIMTLFSTAMLGVVASAMALAYRIGLKTSSDLTFIQSQLFICINVENNIAIIVSCVPSVAKFIRSDVVESSFFRSLRSMFRSSSRGYGSDANDGVEISGGIGKRPRSHVVEANDEYHELQGLVSEAR</sequence>
<evidence type="ECO:0000313" key="9">
    <source>
        <dbReference type="Proteomes" id="UP000248961"/>
    </source>
</evidence>
<evidence type="ECO:0000256" key="6">
    <source>
        <dbReference type="SAM" id="Phobius"/>
    </source>
</evidence>
<evidence type="ECO:0000256" key="1">
    <source>
        <dbReference type="ARBA" id="ARBA00004141"/>
    </source>
</evidence>
<name>A0A395IHD8_ASPHC</name>
<dbReference type="RefSeq" id="XP_025556778.1">
    <property type="nucleotide sequence ID" value="XM_025698819.1"/>
</dbReference>
<feature type="transmembrane region" description="Helical" evidence="6">
    <location>
        <begin position="139"/>
        <end position="156"/>
    </location>
</feature>
<accession>A0A395IHD8</accession>
<evidence type="ECO:0000256" key="3">
    <source>
        <dbReference type="ARBA" id="ARBA00022989"/>
    </source>
</evidence>
<dbReference type="VEuPathDB" id="FungiDB:BO97DRAFT_448093"/>
<evidence type="ECO:0000313" key="8">
    <source>
        <dbReference type="EMBL" id="RAL17624.1"/>
    </source>
</evidence>
<feature type="domain" description="Rhodopsin" evidence="7">
    <location>
        <begin position="46"/>
        <end position="283"/>
    </location>
</feature>
<feature type="transmembrane region" description="Helical" evidence="6">
    <location>
        <begin position="25"/>
        <end position="44"/>
    </location>
</feature>
<keyword evidence="4 6" id="KW-0472">Membrane</keyword>
<dbReference type="Pfam" id="PF20684">
    <property type="entry name" value="Fung_rhodopsin"/>
    <property type="match status" value="1"/>
</dbReference>
<dbReference type="PANTHER" id="PTHR33048:SF47">
    <property type="entry name" value="INTEGRAL MEMBRANE PROTEIN-RELATED"/>
    <property type="match status" value="1"/>
</dbReference>
<keyword evidence="9" id="KW-1185">Reference proteome</keyword>
<dbReference type="InterPro" id="IPR052337">
    <property type="entry name" value="SAT4-like"/>
</dbReference>
<comment type="similarity">
    <text evidence="5">Belongs to the SAT4 family.</text>
</comment>
<dbReference type="PANTHER" id="PTHR33048">
    <property type="entry name" value="PTH11-LIKE INTEGRAL MEMBRANE PROTEIN (AFU_ORTHOLOGUE AFUA_5G11245)"/>
    <property type="match status" value="1"/>
</dbReference>
<dbReference type="STRING" id="1450537.A0A395IHD8"/>
<feature type="transmembrane region" description="Helical" evidence="6">
    <location>
        <begin position="105"/>
        <end position="127"/>
    </location>
</feature>
<comment type="subcellular location">
    <subcellularLocation>
        <location evidence="1">Membrane</location>
        <topology evidence="1">Multi-pass membrane protein</topology>
    </subcellularLocation>
</comment>
<dbReference type="OrthoDB" id="444631at2759"/>
<dbReference type="Proteomes" id="UP000248961">
    <property type="component" value="Unassembled WGS sequence"/>
</dbReference>
<gene>
    <name evidence="8" type="ORF">BO97DRAFT_448093</name>
</gene>
<dbReference type="GO" id="GO:0016020">
    <property type="term" value="C:membrane"/>
    <property type="evidence" value="ECO:0007669"/>
    <property type="project" value="UniProtKB-SubCell"/>
</dbReference>
<feature type="transmembrane region" description="Helical" evidence="6">
    <location>
        <begin position="221"/>
        <end position="241"/>
    </location>
</feature>
<dbReference type="AlphaFoldDB" id="A0A395IHD8"/>
<protein>
    <recommendedName>
        <fullName evidence="7">Rhodopsin domain-containing protein</fullName>
    </recommendedName>
</protein>
<dbReference type="EMBL" id="KZ824267">
    <property type="protein sequence ID" value="RAL17624.1"/>
    <property type="molecule type" value="Genomic_DNA"/>
</dbReference>
<evidence type="ECO:0000256" key="4">
    <source>
        <dbReference type="ARBA" id="ARBA00023136"/>
    </source>
</evidence>
<dbReference type="GeneID" id="37203108"/>
<evidence type="ECO:0000256" key="5">
    <source>
        <dbReference type="ARBA" id="ARBA00038359"/>
    </source>
</evidence>